<organism evidence="2 3">
    <name type="scientific">Tanacetum coccineum</name>
    <dbReference type="NCBI Taxonomy" id="301880"/>
    <lineage>
        <taxon>Eukaryota</taxon>
        <taxon>Viridiplantae</taxon>
        <taxon>Streptophyta</taxon>
        <taxon>Embryophyta</taxon>
        <taxon>Tracheophyta</taxon>
        <taxon>Spermatophyta</taxon>
        <taxon>Magnoliopsida</taxon>
        <taxon>eudicotyledons</taxon>
        <taxon>Gunneridae</taxon>
        <taxon>Pentapetalae</taxon>
        <taxon>asterids</taxon>
        <taxon>campanulids</taxon>
        <taxon>Asterales</taxon>
        <taxon>Asteraceae</taxon>
        <taxon>Asteroideae</taxon>
        <taxon>Anthemideae</taxon>
        <taxon>Anthemidinae</taxon>
        <taxon>Tanacetum</taxon>
    </lineage>
</organism>
<evidence type="ECO:0000313" key="2">
    <source>
        <dbReference type="EMBL" id="GJS68778.1"/>
    </source>
</evidence>
<sequence>MCNIATYYIGCLRAVGNISDFGDPNTRQGIRRKIKIENLNGNIIELTLWDEMANHFYQADIKNMEQPVIIAVSSCRASKYRDYQLSASSATYYYLNPNIPEAAKSRVVFKARYEDSPPLIICKLPYQDVQQEKTRNRFPLKMIMEQNPNNYKGYITDTTATTLVTFFSPAADKAAEHPCTELVEKYKPVDPKKIPPEILAAQGKTSVFQFHLNTLGNHRDLNLDAIFNLKKQDKNTGTSAQEPSKGTPSSASAVTTQSMEKQDKTQTGKEKCPAEEEGTTPPTYSTITYATKKKGETEITQGKSVKRTLFDQQVTDPKKQKGD</sequence>
<evidence type="ECO:0000313" key="3">
    <source>
        <dbReference type="Proteomes" id="UP001151760"/>
    </source>
</evidence>
<dbReference type="PANTHER" id="PTHR47165">
    <property type="entry name" value="OS03G0429900 PROTEIN"/>
    <property type="match status" value="1"/>
</dbReference>
<protein>
    <submittedName>
        <fullName evidence="2">Nucleic acid-binding, OB-fold protein</fullName>
    </submittedName>
</protein>
<keyword evidence="3" id="KW-1185">Reference proteome</keyword>
<dbReference type="Proteomes" id="UP001151760">
    <property type="component" value="Unassembled WGS sequence"/>
</dbReference>
<evidence type="ECO:0000256" key="1">
    <source>
        <dbReference type="SAM" id="MobiDB-lite"/>
    </source>
</evidence>
<name>A0ABQ4XVM4_9ASTR</name>
<dbReference type="InterPro" id="IPR012340">
    <property type="entry name" value="NA-bd_OB-fold"/>
</dbReference>
<dbReference type="CDD" id="cd04481">
    <property type="entry name" value="RPA1_DBD_B_like"/>
    <property type="match status" value="1"/>
</dbReference>
<dbReference type="PANTHER" id="PTHR47165:SF4">
    <property type="entry name" value="OS03G0429900 PROTEIN"/>
    <property type="match status" value="1"/>
</dbReference>
<gene>
    <name evidence="2" type="ORF">Tco_0683343</name>
</gene>
<reference evidence="2" key="2">
    <citation type="submission" date="2022-01" db="EMBL/GenBank/DDBJ databases">
        <authorList>
            <person name="Yamashiro T."/>
            <person name="Shiraishi A."/>
            <person name="Satake H."/>
            <person name="Nakayama K."/>
        </authorList>
    </citation>
    <scope>NUCLEOTIDE SEQUENCE</scope>
</reference>
<proteinExistence type="predicted"/>
<dbReference type="SUPFAM" id="SSF50249">
    <property type="entry name" value="Nucleic acid-binding proteins"/>
    <property type="match status" value="1"/>
</dbReference>
<feature type="region of interest" description="Disordered" evidence="1">
    <location>
        <begin position="234"/>
        <end position="323"/>
    </location>
</feature>
<feature type="compositionally biased region" description="Polar residues" evidence="1">
    <location>
        <begin position="280"/>
        <end position="289"/>
    </location>
</feature>
<reference evidence="2" key="1">
    <citation type="journal article" date="2022" name="Int. J. Mol. Sci.">
        <title>Draft Genome of Tanacetum Coccineum: Genomic Comparison of Closely Related Tanacetum-Family Plants.</title>
        <authorList>
            <person name="Yamashiro T."/>
            <person name="Shiraishi A."/>
            <person name="Nakayama K."/>
            <person name="Satake H."/>
        </authorList>
    </citation>
    <scope>NUCLEOTIDE SEQUENCE</scope>
</reference>
<feature type="compositionally biased region" description="Basic and acidic residues" evidence="1">
    <location>
        <begin position="260"/>
        <end position="274"/>
    </location>
</feature>
<dbReference type="EMBL" id="BQNB010009815">
    <property type="protein sequence ID" value="GJS68778.1"/>
    <property type="molecule type" value="Genomic_DNA"/>
</dbReference>
<comment type="caution">
    <text evidence="2">The sequence shown here is derived from an EMBL/GenBank/DDBJ whole genome shotgun (WGS) entry which is preliminary data.</text>
</comment>
<dbReference type="Gene3D" id="2.40.50.140">
    <property type="entry name" value="Nucleic acid-binding proteins"/>
    <property type="match status" value="1"/>
</dbReference>
<feature type="compositionally biased region" description="Polar residues" evidence="1">
    <location>
        <begin position="235"/>
        <end position="259"/>
    </location>
</feature>
<accession>A0ABQ4XVM4</accession>